<dbReference type="Proteomes" id="UP000781932">
    <property type="component" value="Unassembled WGS sequence"/>
</dbReference>
<evidence type="ECO:0000313" key="3">
    <source>
        <dbReference type="Proteomes" id="UP000781932"/>
    </source>
</evidence>
<dbReference type="EMBL" id="JAATWM020000009">
    <property type="protein sequence ID" value="KAF9878886.1"/>
    <property type="molecule type" value="Genomic_DNA"/>
</dbReference>
<evidence type="ECO:0000313" key="2">
    <source>
        <dbReference type="EMBL" id="KAF9878886.1"/>
    </source>
</evidence>
<comment type="caution">
    <text evidence="2">The sequence shown here is derived from an EMBL/GenBank/DDBJ whole genome shotgun (WGS) entry which is preliminary data.</text>
</comment>
<reference evidence="2" key="2">
    <citation type="submission" date="2020-11" db="EMBL/GenBank/DDBJ databases">
        <title>Whole genome sequencing of Colletotrichum sp.</title>
        <authorList>
            <person name="Li H."/>
        </authorList>
    </citation>
    <scope>NUCLEOTIDE SEQUENCE</scope>
    <source>
        <strain evidence="2">CkLH20</strain>
    </source>
</reference>
<feature type="chain" id="PRO_5040243816" evidence="1">
    <location>
        <begin position="20"/>
        <end position="134"/>
    </location>
</feature>
<dbReference type="OrthoDB" id="3526850at2759"/>
<keyword evidence="1" id="KW-0732">Signal</keyword>
<protein>
    <submittedName>
        <fullName evidence="2">Uncharacterized protein</fullName>
    </submittedName>
</protein>
<gene>
    <name evidence="2" type="ORF">CkaCkLH20_03786</name>
</gene>
<feature type="signal peptide" evidence="1">
    <location>
        <begin position="1"/>
        <end position="19"/>
    </location>
</feature>
<name>A0A9P6IE63_9PEZI</name>
<organism evidence="2 3">
    <name type="scientific">Colletotrichum karsti</name>
    <dbReference type="NCBI Taxonomy" id="1095194"/>
    <lineage>
        <taxon>Eukaryota</taxon>
        <taxon>Fungi</taxon>
        <taxon>Dikarya</taxon>
        <taxon>Ascomycota</taxon>
        <taxon>Pezizomycotina</taxon>
        <taxon>Sordariomycetes</taxon>
        <taxon>Hypocreomycetidae</taxon>
        <taxon>Glomerellales</taxon>
        <taxon>Glomerellaceae</taxon>
        <taxon>Colletotrichum</taxon>
        <taxon>Colletotrichum boninense species complex</taxon>
    </lineage>
</organism>
<accession>A0A9P6IE63</accession>
<dbReference type="RefSeq" id="XP_038748347.1">
    <property type="nucleotide sequence ID" value="XM_038886505.1"/>
</dbReference>
<dbReference type="AlphaFoldDB" id="A0A9P6IE63"/>
<sequence length="134" mass="14588">MRFDLTFSVFFVLALVAECKLTWVSTSQHDNEVSCLCEDEAWDIAKRWLSIFSTGGVSSKAEVATIVSANLTSYDETEGGPLIGIDQFWDAVSAEANSNSTATNVTQTPVLLLHSCDQIAYNWQLTAVTTGLNS</sequence>
<reference evidence="2" key="1">
    <citation type="submission" date="2020-03" db="EMBL/GenBank/DDBJ databases">
        <authorList>
            <person name="He L."/>
        </authorList>
    </citation>
    <scope>NUCLEOTIDE SEQUENCE</scope>
    <source>
        <strain evidence="2">CkLH20</strain>
    </source>
</reference>
<keyword evidence="3" id="KW-1185">Reference proteome</keyword>
<proteinExistence type="predicted"/>
<dbReference type="GeneID" id="62159579"/>
<evidence type="ECO:0000256" key="1">
    <source>
        <dbReference type="SAM" id="SignalP"/>
    </source>
</evidence>